<dbReference type="KEGG" id="caw:Q783_06865"/>
<dbReference type="EMBL" id="CP006812">
    <property type="protein sequence ID" value="AGY82823.1"/>
    <property type="molecule type" value="Genomic_DNA"/>
</dbReference>
<dbReference type="Proteomes" id="UP000017469">
    <property type="component" value="Chromosome"/>
</dbReference>
<dbReference type="RefSeq" id="WP_023178342.1">
    <property type="nucleotide sequence ID" value="NC_022606.1"/>
</dbReference>
<dbReference type="PATRIC" id="fig|1266845.5.peg.1273"/>
<accession>U5SFE0</accession>
<feature type="compositionally biased region" description="Polar residues" evidence="1">
    <location>
        <begin position="10"/>
        <end position="29"/>
    </location>
</feature>
<dbReference type="STRING" id="1266845.Q783_06865"/>
<evidence type="ECO:0000313" key="3">
    <source>
        <dbReference type="Proteomes" id="UP000017469"/>
    </source>
</evidence>
<evidence type="ECO:0000256" key="1">
    <source>
        <dbReference type="SAM" id="MobiDB-lite"/>
    </source>
</evidence>
<evidence type="ECO:0000313" key="2">
    <source>
        <dbReference type="EMBL" id="AGY82823.1"/>
    </source>
</evidence>
<protein>
    <submittedName>
        <fullName evidence="2">Uncharacterized protein</fullName>
    </submittedName>
</protein>
<reference evidence="2 3" key="1">
    <citation type="journal article" date="2013" name="Genome Announc.">
        <title>Complete Genome Sequence of Carnobacterium gilichinskyi Strain WN1359T (DSM 27470T).</title>
        <authorList>
            <person name="Leonard M.T."/>
            <person name="Panayotova N."/>
            <person name="Farmerie W.G."/>
            <person name="Triplett E.W."/>
            <person name="Nicholson W.L."/>
        </authorList>
    </citation>
    <scope>NUCLEOTIDE SEQUENCE [LARGE SCALE GENOMIC DNA]</scope>
    <source>
        <strain evidence="2 3">WN1359</strain>
    </source>
</reference>
<dbReference type="AlphaFoldDB" id="U5SFE0"/>
<proteinExistence type="predicted"/>
<gene>
    <name evidence="2" type="ORF">Q783_06865</name>
</gene>
<sequence length="191" mass="21566">MALALAGCSAENNEGTSIKQDSKMSISSESAEEPMESKSINEKKATYNLESGEETTEFFSDYFGTQMEVSIYDFEEEQETNYMYSDIFTLSADSANDAVEQITFFGVDKEEVRDILKIADFPDNPVIEEVLSFEGELKDPTYGDFYSTEYYNDLGLGANITIKGTIWGDEEEKPYSLTLFYDKKAYDKYAG</sequence>
<name>U5SFE0_9LACT</name>
<feature type="compositionally biased region" description="Basic and acidic residues" evidence="1">
    <location>
        <begin position="35"/>
        <end position="45"/>
    </location>
</feature>
<feature type="region of interest" description="Disordered" evidence="1">
    <location>
        <begin position="1"/>
        <end position="47"/>
    </location>
</feature>
<organism evidence="2 3">
    <name type="scientific">Carnobacterium inhibens subsp. gilichinskyi</name>
    <dbReference type="NCBI Taxonomy" id="1266845"/>
    <lineage>
        <taxon>Bacteria</taxon>
        <taxon>Bacillati</taxon>
        <taxon>Bacillota</taxon>
        <taxon>Bacilli</taxon>
        <taxon>Lactobacillales</taxon>
        <taxon>Carnobacteriaceae</taxon>
        <taxon>Carnobacterium</taxon>
    </lineage>
</organism>
<dbReference type="HOGENOM" id="CLU_1419175_0_0_9"/>